<feature type="domain" description="Helix-turn-helix" evidence="1">
    <location>
        <begin position="7"/>
        <end position="58"/>
    </location>
</feature>
<keyword evidence="3" id="KW-1185">Reference proteome</keyword>
<name>A0A7X5U5L1_9MYCO</name>
<evidence type="ECO:0000313" key="3">
    <source>
        <dbReference type="Proteomes" id="UP000547444"/>
    </source>
</evidence>
<gene>
    <name evidence="2" type="ORF">FHU31_005781</name>
</gene>
<dbReference type="Pfam" id="PF12728">
    <property type="entry name" value="HTH_17"/>
    <property type="match status" value="1"/>
</dbReference>
<protein>
    <submittedName>
        <fullName evidence="2">Excisionase family DNA binding protein</fullName>
    </submittedName>
</protein>
<dbReference type="Gene3D" id="1.10.1660.10">
    <property type="match status" value="1"/>
</dbReference>
<dbReference type="InterPro" id="IPR010093">
    <property type="entry name" value="SinI_DNA-bd"/>
</dbReference>
<dbReference type="EMBL" id="JAANOW010000004">
    <property type="protein sequence ID" value="NIH98762.1"/>
    <property type="molecule type" value="Genomic_DNA"/>
</dbReference>
<comment type="caution">
    <text evidence="2">The sequence shown here is derived from an EMBL/GenBank/DDBJ whole genome shotgun (WGS) entry which is preliminary data.</text>
</comment>
<dbReference type="NCBIfam" id="TIGR01764">
    <property type="entry name" value="excise"/>
    <property type="match status" value="1"/>
</dbReference>
<sequence length="1328" mass="146574">MSVNEELLTVRETAKRLGVHENTVRNWSQNGALDATRLPGSRFLRFRPSDVEALIAQRNSRIPTLLSERRAVSPELVTANQLKQWPVARSRDAQERFPELIRRLLIETPGFSNISIRAGDGIALEGFDGVADSLGTKFLPAGKLVFEFGVNERPESKATSDYNNRVSSTPSSATFVFATPRRWAKGAAWAKERKNEGNFADVRVVDADDLESWLLTAPSAHYWISEHLGFRPRDAVSLDKWWERFSASTKPQLPADFFLSGRRQQSDQLIKRLQNEPVHTLVQSEWADDCLGFLHASLSLASGGENITTAIVVSSADAWDSILEKPGRALLIPRFDGADVGRAISQGHHVVSVVDRSAFSRRKAEVSLPRLGRRDAADALRGAGVEPSEAERLAVLGRKSLPALCRRISLNPTISRPEWTNPPDAGILAALVLAGAWTTGSDDIAMLESMANQPWSVIEPLLGRMSTSVDPVVRKVGTCWSFVSQEEAFLLLQDSVTTDLVERSVRVAEDVVSEADPVLDLTPEEQSTAGLLGVKRRYSGMLREGLAQGLALLGSLGGEVELDNGVTAAVVAARTVRRLIERASEDDSGRRWHELAAVLPMLAEAAPDTFLDALEEDLSHAESAVVSLFEEHSDSLRLGPTSMHHHLLWALESLCWSAEHIIDGVRVLARLCCLDPGGKSGNRPLESMTSILSGWVRHTSATREQRLQALDAVYRIADEIGWSLTFQLLPHSGRILIPPADPRFRDWKPTELSVPVTNFIQFVHDLVDRAVQHADSDPERLAQLAEALPTLPPHDRTRVVELLARGADHGLIDDQARLLLWERLRSLTAFHEQYASADWALPADVVGRLCEIASALESDSDPQRFAYLFDWHPNIPGVDRKDFNSYQAELGTLRTSALLSILKSDAGIGGVEALARRSAVPGQLGWVLGGISEVGLRDVLPWLSSSESALEEAGSMWVRRRIQLGGASWFIEALSEHELEGAAREIVIRNAPSTEDVLQALRDSSVAADETTYWEKASFDGVPSSFLGQVVGRLLDHGRIWTAIAVLADAIERTDLETDCDFASVARPLIVTALNGALNQPSAEEGPSSMTTYCIGSLLDFLAMDDDFEMKVASYEFTFFRILEHHREPTTLNRVLATRPDQFVELVTHAYRGRQDRGRELSDADQSMATQAWWVLHQWKGFPGRRDDGSLDGAVMASWVRAARLALADVDRSDVGDEMVGQALSHSPVGVDGAWPAEPVRDILEAIGSRDLENGLLIGRMNARGATWRGLYDGGTQERELAENYRDWSATTRAKWPRTARILRDIAESYERDARREDTKAELDADRS</sequence>
<organism evidence="2 3">
    <name type="scientific">Mycolicibacterium fluoranthenivorans</name>
    <dbReference type="NCBI Taxonomy" id="258505"/>
    <lineage>
        <taxon>Bacteria</taxon>
        <taxon>Bacillati</taxon>
        <taxon>Actinomycetota</taxon>
        <taxon>Actinomycetes</taxon>
        <taxon>Mycobacteriales</taxon>
        <taxon>Mycobacteriaceae</taxon>
        <taxon>Mycolicibacterium</taxon>
    </lineage>
</organism>
<dbReference type="GO" id="GO:0003677">
    <property type="term" value="F:DNA binding"/>
    <property type="evidence" value="ECO:0007669"/>
    <property type="project" value="InterPro"/>
</dbReference>
<dbReference type="InterPro" id="IPR009061">
    <property type="entry name" value="DNA-bd_dom_put_sf"/>
</dbReference>
<proteinExistence type="predicted"/>
<dbReference type="SUPFAM" id="SSF46955">
    <property type="entry name" value="Putative DNA-binding domain"/>
    <property type="match status" value="1"/>
</dbReference>
<dbReference type="Proteomes" id="UP000547444">
    <property type="component" value="Unassembled WGS sequence"/>
</dbReference>
<accession>A0A7X5U5L1</accession>
<evidence type="ECO:0000259" key="1">
    <source>
        <dbReference type="Pfam" id="PF12728"/>
    </source>
</evidence>
<dbReference type="RefSeq" id="WP_208411500.1">
    <property type="nucleotide sequence ID" value="NZ_JAANOW010000004.1"/>
</dbReference>
<reference evidence="2 3" key="1">
    <citation type="submission" date="2020-03" db="EMBL/GenBank/DDBJ databases">
        <title>Sequencing the genomes of 1000 actinobacteria strains.</title>
        <authorList>
            <person name="Klenk H.-P."/>
        </authorList>
    </citation>
    <scope>NUCLEOTIDE SEQUENCE [LARGE SCALE GENOMIC DNA]</scope>
    <source>
        <strain evidence="2 3">DSM 44556</strain>
    </source>
</reference>
<evidence type="ECO:0000313" key="2">
    <source>
        <dbReference type="EMBL" id="NIH98762.1"/>
    </source>
</evidence>
<dbReference type="InterPro" id="IPR041657">
    <property type="entry name" value="HTH_17"/>
</dbReference>